<accession>S4NMD3</accession>
<dbReference type="EMBL" id="GAIX01014336">
    <property type="protein sequence ID" value="JAA78224.1"/>
    <property type="molecule type" value="Transcribed_RNA"/>
</dbReference>
<reference evidence="1" key="1">
    <citation type="journal article" date="2013" name="BMC Genomics">
        <title>Unscrambling butterfly oogenesis.</title>
        <authorList>
            <person name="Carter J.M."/>
            <person name="Baker S.C."/>
            <person name="Pink R."/>
            <person name="Carter D.R."/>
            <person name="Collins A."/>
            <person name="Tomlin J."/>
            <person name="Gibbs M."/>
            <person name="Breuker C.J."/>
        </authorList>
    </citation>
    <scope>NUCLEOTIDE SEQUENCE</scope>
    <source>
        <tissue evidence="1">Ovary</tissue>
    </source>
</reference>
<organism evidence="1">
    <name type="scientific">Pararge aegeria</name>
    <name type="common">speckled wood butterfly</name>
    <dbReference type="NCBI Taxonomy" id="116150"/>
    <lineage>
        <taxon>Eukaryota</taxon>
        <taxon>Metazoa</taxon>
        <taxon>Ecdysozoa</taxon>
        <taxon>Arthropoda</taxon>
        <taxon>Hexapoda</taxon>
        <taxon>Insecta</taxon>
        <taxon>Pterygota</taxon>
        <taxon>Neoptera</taxon>
        <taxon>Endopterygota</taxon>
        <taxon>Lepidoptera</taxon>
        <taxon>Glossata</taxon>
        <taxon>Ditrysia</taxon>
        <taxon>Papilionoidea</taxon>
        <taxon>Nymphalidae</taxon>
        <taxon>Satyrinae</taxon>
        <taxon>Satyrini</taxon>
        <taxon>Parargina</taxon>
        <taxon>Pararge</taxon>
    </lineage>
</organism>
<evidence type="ECO:0000313" key="1">
    <source>
        <dbReference type="EMBL" id="JAA78224.1"/>
    </source>
</evidence>
<dbReference type="AlphaFoldDB" id="S4NMD3"/>
<sequence length="75" mass="9255">MAFYYDLAILRLSSYHGMRSETMSRHLFIFWTYSYVLLNYLKELMCRSNHSTRVKIRILTFIRKLFYFSEHSTKK</sequence>
<protein>
    <submittedName>
        <fullName evidence="1">Uncharacterized protein</fullName>
    </submittedName>
</protein>
<proteinExistence type="predicted"/>
<reference evidence="1" key="2">
    <citation type="submission" date="2013-05" db="EMBL/GenBank/DDBJ databases">
        <authorList>
            <person name="Carter J.-M."/>
            <person name="Baker S.C."/>
            <person name="Pink R."/>
            <person name="Carter D.R.F."/>
            <person name="Collins A."/>
            <person name="Tomlin J."/>
            <person name="Gibbs M."/>
            <person name="Breuker C.J."/>
        </authorList>
    </citation>
    <scope>NUCLEOTIDE SEQUENCE</scope>
    <source>
        <tissue evidence="1">Ovary</tissue>
    </source>
</reference>
<name>S4NMD3_9NEOP</name>